<dbReference type="GO" id="GO:0016987">
    <property type="term" value="F:sigma factor activity"/>
    <property type="evidence" value="ECO:0007669"/>
    <property type="project" value="UniProtKB-KW"/>
</dbReference>
<dbReference type="Pfam" id="PF08281">
    <property type="entry name" value="Sigma70_r4_2"/>
    <property type="match status" value="1"/>
</dbReference>
<dbReference type="GO" id="GO:0006352">
    <property type="term" value="P:DNA-templated transcription initiation"/>
    <property type="evidence" value="ECO:0007669"/>
    <property type="project" value="InterPro"/>
</dbReference>
<evidence type="ECO:0000256" key="2">
    <source>
        <dbReference type="ARBA" id="ARBA00023015"/>
    </source>
</evidence>
<evidence type="ECO:0000256" key="1">
    <source>
        <dbReference type="ARBA" id="ARBA00010641"/>
    </source>
</evidence>
<sequence length="149" mass="17241">MCLYAIHYLKDADAAEDIVQECFVKLWECKAENPKAFLYTAVRNKCIDTLRRTNPIDTNISPTDLDGNISDEEAAERSLHEAELWTAIDSLPPRCRQVFIMSKRDNKKYREIAAELGISERTVEHQISKALKVLRGKVDDFFYLFFYTA</sequence>
<dbReference type="PANTHER" id="PTHR43133">
    <property type="entry name" value="RNA POLYMERASE ECF-TYPE SIGMA FACTO"/>
    <property type="match status" value="1"/>
</dbReference>
<dbReference type="InterPro" id="IPR013249">
    <property type="entry name" value="RNA_pol_sigma70_r4_t2"/>
</dbReference>
<dbReference type="Proteomes" id="UP000005580">
    <property type="component" value="Unassembled WGS sequence"/>
</dbReference>
<keyword evidence="4" id="KW-0804">Transcription</keyword>
<comment type="similarity">
    <text evidence="1">Belongs to the sigma-70 factor family. ECF subfamily.</text>
</comment>
<dbReference type="Gene3D" id="1.10.10.10">
    <property type="entry name" value="Winged helix-like DNA-binding domain superfamily/Winged helix DNA-binding domain"/>
    <property type="match status" value="1"/>
</dbReference>
<dbReference type="InterPro" id="IPR014327">
    <property type="entry name" value="RNA_pol_sigma70_bacteroid"/>
</dbReference>
<accession>E7RQB5</accession>
<evidence type="ECO:0000256" key="3">
    <source>
        <dbReference type="ARBA" id="ARBA00023082"/>
    </source>
</evidence>
<evidence type="ECO:0000313" key="7">
    <source>
        <dbReference type="EMBL" id="EFZ36453.1"/>
    </source>
</evidence>
<dbReference type="SUPFAM" id="SSF88946">
    <property type="entry name" value="Sigma2 domain of RNA polymerase sigma factors"/>
    <property type="match status" value="1"/>
</dbReference>
<dbReference type="CDD" id="cd06171">
    <property type="entry name" value="Sigma70_r4"/>
    <property type="match status" value="1"/>
</dbReference>
<dbReference type="InterPro" id="IPR007627">
    <property type="entry name" value="RNA_pol_sigma70_r2"/>
</dbReference>
<keyword evidence="3" id="KW-0731">Sigma factor</keyword>
<dbReference type="eggNOG" id="COG1595">
    <property type="taxonomic scope" value="Bacteria"/>
</dbReference>
<dbReference type="InterPro" id="IPR036388">
    <property type="entry name" value="WH-like_DNA-bd_sf"/>
</dbReference>
<dbReference type="HOGENOM" id="CLU_047691_4_0_10"/>
<organism evidence="7 8">
    <name type="scientific">Hoylesella oralis ATCC 33269</name>
    <dbReference type="NCBI Taxonomy" id="873533"/>
    <lineage>
        <taxon>Bacteria</taxon>
        <taxon>Pseudomonadati</taxon>
        <taxon>Bacteroidota</taxon>
        <taxon>Bacteroidia</taxon>
        <taxon>Bacteroidales</taxon>
        <taxon>Prevotellaceae</taxon>
        <taxon>Hoylesella</taxon>
    </lineage>
</organism>
<gene>
    <name evidence="7" type="ORF">HMPREF0663_11366</name>
</gene>
<dbReference type="InterPro" id="IPR039425">
    <property type="entry name" value="RNA_pol_sigma-70-like"/>
</dbReference>
<dbReference type="GO" id="GO:0003677">
    <property type="term" value="F:DNA binding"/>
    <property type="evidence" value="ECO:0007669"/>
    <property type="project" value="InterPro"/>
</dbReference>
<feature type="domain" description="RNA polymerase sigma factor 70 region 4 type 2" evidence="6">
    <location>
        <begin position="83"/>
        <end position="132"/>
    </location>
</feature>
<dbReference type="Gene3D" id="1.10.1740.10">
    <property type="match status" value="1"/>
</dbReference>
<evidence type="ECO:0000259" key="6">
    <source>
        <dbReference type="Pfam" id="PF08281"/>
    </source>
</evidence>
<dbReference type="STRING" id="28134.SAMN05444288_1938"/>
<dbReference type="InterPro" id="IPR013325">
    <property type="entry name" value="RNA_pol_sigma_r2"/>
</dbReference>
<dbReference type="AlphaFoldDB" id="E7RQB5"/>
<feature type="domain" description="RNA polymerase sigma-70 region 2" evidence="5">
    <location>
        <begin position="4"/>
        <end position="53"/>
    </location>
</feature>
<evidence type="ECO:0000256" key="4">
    <source>
        <dbReference type="ARBA" id="ARBA00023163"/>
    </source>
</evidence>
<dbReference type="SUPFAM" id="SSF88659">
    <property type="entry name" value="Sigma3 and sigma4 domains of RNA polymerase sigma factors"/>
    <property type="match status" value="1"/>
</dbReference>
<dbReference type="NCBIfam" id="TIGR02985">
    <property type="entry name" value="Sig70_bacteroi1"/>
    <property type="match status" value="1"/>
</dbReference>
<reference evidence="7" key="1">
    <citation type="submission" date="2011-01" db="EMBL/GenBank/DDBJ databases">
        <authorList>
            <person name="Muzny D."/>
            <person name="Qin X."/>
            <person name="Buhay C."/>
            <person name="Dugan-Rocha S."/>
            <person name="Ding Y."/>
            <person name="Chen G."/>
            <person name="Hawes A."/>
            <person name="Holder M."/>
            <person name="Jhangiani S."/>
            <person name="Johnson A."/>
            <person name="Khan Z."/>
            <person name="Li Z."/>
            <person name="Liu W."/>
            <person name="Liu X."/>
            <person name="Perez L."/>
            <person name="Shen H."/>
            <person name="Wang Q."/>
            <person name="Watt J."/>
            <person name="Xi L."/>
            <person name="Xin Y."/>
            <person name="Zhou J."/>
            <person name="Deng J."/>
            <person name="Jiang H."/>
            <person name="Liu Y."/>
            <person name="Qu J."/>
            <person name="Song X.-Z."/>
            <person name="Zhang L."/>
            <person name="Villasana D."/>
            <person name="Johnson A."/>
            <person name="Liu J."/>
            <person name="Liyanage D."/>
            <person name="Lorensuhewa L."/>
            <person name="Robinson T."/>
            <person name="Song A."/>
            <person name="Song B.-B."/>
            <person name="Dinh H."/>
            <person name="Thornton R."/>
            <person name="Coyle M."/>
            <person name="Francisco L."/>
            <person name="Jackson L."/>
            <person name="Javaid M."/>
            <person name="Korchina V."/>
            <person name="Kovar C."/>
            <person name="Mata R."/>
            <person name="Mathew T."/>
            <person name="Ngo R."/>
            <person name="Nguyen L."/>
            <person name="Nguyen N."/>
            <person name="Okwuonu G."/>
            <person name="Ongeri F."/>
            <person name="Pham C."/>
            <person name="Simmons D."/>
            <person name="Wilczek-Boney K."/>
            <person name="Hale W."/>
            <person name="Jakkamsetti A."/>
            <person name="Pham P."/>
            <person name="Ruth R."/>
            <person name="San Lucas F."/>
            <person name="Warren J."/>
            <person name="Zhang J."/>
            <person name="Zhao Z."/>
            <person name="Zhou C."/>
            <person name="Zhu D."/>
            <person name="Lee S."/>
            <person name="Bess C."/>
            <person name="Blankenburg K."/>
            <person name="Forbes L."/>
            <person name="Fu Q."/>
            <person name="Gubbala S."/>
            <person name="Hirani K."/>
            <person name="Jayaseelan J.C."/>
            <person name="Lara F."/>
            <person name="Munidasa M."/>
            <person name="Palculict T."/>
            <person name="Patil S."/>
            <person name="Pu L.-L."/>
            <person name="Saada N."/>
            <person name="Tang L."/>
            <person name="Weissenberger G."/>
            <person name="Zhu Y."/>
            <person name="Hemphill L."/>
            <person name="Shang Y."/>
            <person name="Youmans B."/>
            <person name="Ayvaz T."/>
            <person name="Ross M."/>
            <person name="Santibanez J."/>
            <person name="Aqrawi P."/>
            <person name="Gross S."/>
            <person name="Joshi V."/>
            <person name="Fowler G."/>
            <person name="Nazareth L."/>
            <person name="Reid J."/>
            <person name="Worley K."/>
            <person name="Petrosino J."/>
            <person name="Highlander S."/>
            <person name="Gibbs R."/>
        </authorList>
    </citation>
    <scope>NUCLEOTIDE SEQUENCE [LARGE SCALE GENOMIC DNA]</scope>
    <source>
        <strain evidence="7">ATCC 33269</strain>
    </source>
</reference>
<keyword evidence="8" id="KW-1185">Reference proteome</keyword>
<dbReference type="EMBL" id="AEPE02000005">
    <property type="protein sequence ID" value="EFZ36453.1"/>
    <property type="molecule type" value="Genomic_DNA"/>
</dbReference>
<name>E7RQB5_9BACT</name>
<evidence type="ECO:0000313" key="8">
    <source>
        <dbReference type="Proteomes" id="UP000005580"/>
    </source>
</evidence>
<keyword evidence="2" id="KW-0805">Transcription regulation</keyword>
<proteinExistence type="inferred from homology"/>
<comment type="caution">
    <text evidence="7">The sequence shown here is derived from an EMBL/GenBank/DDBJ whole genome shotgun (WGS) entry which is preliminary data.</text>
</comment>
<dbReference type="NCBIfam" id="TIGR02937">
    <property type="entry name" value="sigma70-ECF"/>
    <property type="match status" value="1"/>
</dbReference>
<dbReference type="InterPro" id="IPR013324">
    <property type="entry name" value="RNA_pol_sigma_r3/r4-like"/>
</dbReference>
<dbReference type="PANTHER" id="PTHR43133:SF46">
    <property type="entry name" value="RNA POLYMERASE SIGMA-70 FACTOR ECF SUBFAMILY"/>
    <property type="match status" value="1"/>
</dbReference>
<dbReference type="Pfam" id="PF04542">
    <property type="entry name" value="Sigma70_r2"/>
    <property type="match status" value="1"/>
</dbReference>
<evidence type="ECO:0000259" key="5">
    <source>
        <dbReference type="Pfam" id="PF04542"/>
    </source>
</evidence>
<protein>
    <submittedName>
        <fullName evidence="7">RNA polymerase sigma-70 factor</fullName>
    </submittedName>
</protein>
<dbReference type="InterPro" id="IPR014284">
    <property type="entry name" value="RNA_pol_sigma-70_dom"/>
</dbReference>